<accession>A0A4Z1PEE2</accession>
<keyword evidence="3" id="KW-1185">Reference proteome</keyword>
<feature type="compositionally biased region" description="Basic and acidic residues" evidence="1">
    <location>
        <begin position="54"/>
        <end position="71"/>
    </location>
</feature>
<feature type="compositionally biased region" description="Basic and acidic residues" evidence="1">
    <location>
        <begin position="96"/>
        <end position="106"/>
    </location>
</feature>
<comment type="caution">
    <text evidence="2">The sequence shown here is derived from an EMBL/GenBank/DDBJ whole genome shotgun (WGS) entry which is preliminary data.</text>
</comment>
<sequence>MASNSEFSSLGNAGLNTSTGANPVQQGTGVAQNSSGQGVSHAIDPNASKVPHSVQEKVPKGVEDSLPDKVHPTAPGHDAGKGVSHATGKSIVPQKLQEKLPEKIERAVPNAIHDTSDPAHGIKK</sequence>
<evidence type="ECO:0000256" key="1">
    <source>
        <dbReference type="SAM" id="MobiDB-lite"/>
    </source>
</evidence>
<dbReference type="OrthoDB" id="2559882at2759"/>
<reference evidence="2 3" key="1">
    <citation type="submission" date="2019-04" db="EMBL/GenBank/DDBJ databases">
        <title>High contiguity whole genome sequence and gene annotation resource for two Venturia nashicola isolates.</title>
        <authorList>
            <person name="Prokchorchik M."/>
            <person name="Won K."/>
            <person name="Lee Y."/>
            <person name="Choi E.D."/>
            <person name="Segonzac C."/>
            <person name="Sohn K.H."/>
        </authorList>
    </citation>
    <scope>NUCLEOTIDE SEQUENCE [LARGE SCALE GENOMIC DNA]</scope>
    <source>
        <strain evidence="2 3">PRI2</strain>
    </source>
</reference>
<dbReference type="EMBL" id="SNSC02000001">
    <property type="protein sequence ID" value="TID27875.1"/>
    <property type="molecule type" value="Genomic_DNA"/>
</dbReference>
<organism evidence="2 3">
    <name type="scientific">Venturia nashicola</name>
    <dbReference type="NCBI Taxonomy" id="86259"/>
    <lineage>
        <taxon>Eukaryota</taxon>
        <taxon>Fungi</taxon>
        <taxon>Dikarya</taxon>
        <taxon>Ascomycota</taxon>
        <taxon>Pezizomycotina</taxon>
        <taxon>Dothideomycetes</taxon>
        <taxon>Pleosporomycetidae</taxon>
        <taxon>Venturiales</taxon>
        <taxon>Venturiaceae</taxon>
        <taxon>Venturia</taxon>
    </lineage>
</organism>
<protein>
    <submittedName>
        <fullName evidence="2">Uncharacterized protein</fullName>
    </submittedName>
</protein>
<evidence type="ECO:0000313" key="2">
    <source>
        <dbReference type="EMBL" id="TID27875.1"/>
    </source>
</evidence>
<name>A0A4Z1PEE2_9PEZI</name>
<proteinExistence type="predicted"/>
<feature type="region of interest" description="Disordered" evidence="1">
    <location>
        <begin position="1"/>
        <end position="124"/>
    </location>
</feature>
<gene>
    <name evidence="2" type="ORF">E6O75_ATG00642</name>
</gene>
<feature type="compositionally biased region" description="Polar residues" evidence="1">
    <location>
        <begin position="1"/>
        <end position="38"/>
    </location>
</feature>
<evidence type="ECO:0000313" key="3">
    <source>
        <dbReference type="Proteomes" id="UP000298493"/>
    </source>
</evidence>
<dbReference type="Proteomes" id="UP000298493">
    <property type="component" value="Unassembled WGS sequence"/>
</dbReference>
<dbReference type="AlphaFoldDB" id="A0A4Z1PEE2"/>